<keyword evidence="3" id="KW-0804">Transcription</keyword>
<dbReference type="GO" id="GO:0046278">
    <property type="term" value="P:3,4-dihydroxybenzoate metabolic process"/>
    <property type="evidence" value="ECO:0007669"/>
    <property type="project" value="InterPro"/>
</dbReference>
<dbReference type="SUPFAM" id="SSF55781">
    <property type="entry name" value="GAF domain-like"/>
    <property type="match status" value="1"/>
</dbReference>
<dbReference type="Pfam" id="PF01614">
    <property type="entry name" value="IclR_C"/>
    <property type="match status" value="1"/>
</dbReference>
<keyword evidence="2" id="KW-0238">DNA-binding</keyword>
<keyword evidence="7" id="KW-1185">Reference proteome</keyword>
<evidence type="ECO:0000259" key="5">
    <source>
        <dbReference type="PROSITE" id="PS51078"/>
    </source>
</evidence>
<evidence type="ECO:0000313" key="6">
    <source>
        <dbReference type="EMBL" id="QJR11440.1"/>
    </source>
</evidence>
<dbReference type="NCBIfam" id="TIGR02431">
    <property type="entry name" value="pcaR_pcaU"/>
    <property type="match status" value="1"/>
</dbReference>
<name>A0A6M4GVX6_9PROT</name>
<dbReference type="InterPro" id="IPR005471">
    <property type="entry name" value="Tscrpt_reg_IclR_N"/>
</dbReference>
<evidence type="ECO:0000256" key="2">
    <source>
        <dbReference type="ARBA" id="ARBA00023125"/>
    </source>
</evidence>
<dbReference type="InterPro" id="IPR012794">
    <property type="entry name" value="PcaR_PcaU"/>
</dbReference>
<dbReference type="Gene3D" id="3.30.450.40">
    <property type="match status" value="1"/>
</dbReference>
<evidence type="ECO:0000313" key="7">
    <source>
        <dbReference type="Proteomes" id="UP000501534"/>
    </source>
</evidence>
<dbReference type="KEGG" id="uru:DSM104443_02516"/>
<dbReference type="GO" id="GO:0003700">
    <property type="term" value="F:DNA-binding transcription factor activity"/>
    <property type="evidence" value="ECO:0007669"/>
    <property type="project" value="TreeGrafter"/>
</dbReference>
<gene>
    <name evidence="6" type="primary">pcaR_1</name>
    <name evidence="6" type="ORF">DSM104443_02516</name>
</gene>
<dbReference type="PROSITE" id="PS51077">
    <property type="entry name" value="HTH_ICLR"/>
    <property type="match status" value="1"/>
</dbReference>
<dbReference type="Gene3D" id="1.10.10.10">
    <property type="entry name" value="Winged helix-like DNA-binding domain superfamily/Winged helix DNA-binding domain"/>
    <property type="match status" value="1"/>
</dbReference>
<dbReference type="GO" id="GO:0045893">
    <property type="term" value="P:positive regulation of DNA-templated transcription"/>
    <property type="evidence" value="ECO:0007669"/>
    <property type="project" value="InterPro"/>
</dbReference>
<dbReference type="InterPro" id="IPR036390">
    <property type="entry name" value="WH_DNA-bd_sf"/>
</dbReference>
<evidence type="ECO:0000256" key="1">
    <source>
        <dbReference type="ARBA" id="ARBA00023015"/>
    </source>
</evidence>
<reference evidence="6 7" key="1">
    <citation type="submission" date="2020-04" db="EMBL/GenBank/DDBJ databases">
        <title>Usitatibacter rugosus gen. nov., sp. nov. and Usitatibacter palustris sp. nov., novel members of Usitatibacteraceae fam. nov. within the order Nitrosomonadales isolated from soil.</title>
        <authorList>
            <person name="Huber K.J."/>
            <person name="Neumann-Schaal M."/>
            <person name="Geppert A."/>
            <person name="Luckner M."/>
            <person name="Wanner G."/>
            <person name="Overmann J."/>
        </authorList>
    </citation>
    <scope>NUCLEOTIDE SEQUENCE [LARGE SCALE GENOMIC DNA]</scope>
    <source>
        <strain evidence="6 7">0125_3</strain>
    </source>
</reference>
<feature type="domain" description="IclR-ED" evidence="5">
    <location>
        <begin position="101"/>
        <end position="286"/>
    </location>
</feature>
<feature type="domain" description="HTH iclR-type" evidence="4">
    <location>
        <begin position="38"/>
        <end position="100"/>
    </location>
</feature>
<protein>
    <submittedName>
        <fullName evidence="6">Pca regulon regulatory protein</fullName>
    </submittedName>
</protein>
<dbReference type="InterPro" id="IPR036388">
    <property type="entry name" value="WH-like_DNA-bd_sf"/>
</dbReference>
<dbReference type="InterPro" id="IPR014757">
    <property type="entry name" value="Tscrpt_reg_IclR_C"/>
</dbReference>
<accession>A0A6M4GVX6</accession>
<evidence type="ECO:0000259" key="4">
    <source>
        <dbReference type="PROSITE" id="PS51077"/>
    </source>
</evidence>
<dbReference type="GO" id="GO:0003677">
    <property type="term" value="F:DNA binding"/>
    <property type="evidence" value="ECO:0007669"/>
    <property type="project" value="UniProtKB-KW"/>
</dbReference>
<dbReference type="InterPro" id="IPR029016">
    <property type="entry name" value="GAF-like_dom_sf"/>
</dbReference>
<dbReference type="SMART" id="SM00346">
    <property type="entry name" value="HTH_ICLR"/>
    <property type="match status" value="1"/>
</dbReference>
<dbReference type="PROSITE" id="PS51078">
    <property type="entry name" value="ICLR_ED"/>
    <property type="match status" value="1"/>
</dbReference>
<dbReference type="InterPro" id="IPR050707">
    <property type="entry name" value="HTH_MetabolicPath_Reg"/>
</dbReference>
<sequence length="288" mass="31410">MARTASRGKEPPPDALPLRGLMAPVQEIEAFAGDPDFMTSLARGLAVLRGFSQSRPHQTISQLSLRTGIPRAAVRRALHTLARLGYVGHDPDRKTFSLRAKVLTLGFAYLNTTPLTALAQPVLDAVSEKLHESSSMAVLEKDEVVYVVRSRTARRIMSVDLGVGSRLPAYCTSLGRVLLSGLSAPDLNAYLSRIDPVRHTQHTVVSREKLRAIVEAARKDEFAIIDQELEVGLRSIAVPVRDDQGRIVAAINAGTQVHRVSVPDLERLFLPVLREAAGDLCVPTRPLP</sequence>
<dbReference type="AlphaFoldDB" id="A0A6M4GVX6"/>
<dbReference type="Pfam" id="PF09339">
    <property type="entry name" value="HTH_IclR"/>
    <property type="match status" value="1"/>
</dbReference>
<dbReference type="GO" id="GO:0045892">
    <property type="term" value="P:negative regulation of DNA-templated transcription"/>
    <property type="evidence" value="ECO:0007669"/>
    <property type="project" value="TreeGrafter"/>
</dbReference>
<dbReference type="Proteomes" id="UP000501534">
    <property type="component" value="Chromosome"/>
</dbReference>
<dbReference type="RefSeq" id="WP_171092782.1">
    <property type="nucleotide sequence ID" value="NZ_CP053069.1"/>
</dbReference>
<dbReference type="EMBL" id="CP053069">
    <property type="protein sequence ID" value="QJR11440.1"/>
    <property type="molecule type" value="Genomic_DNA"/>
</dbReference>
<dbReference type="PANTHER" id="PTHR30136">
    <property type="entry name" value="HELIX-TURN-HELIX TRANSCRIPTIONAL REGULATOR, ICLR FAMILY"/>
    <property type="match status" value="1"/>
</dbReference>
<keyword evidence="1" id="KW-0805">Transcription regulation</keyword>
<dbReference type="SUPFAM" id="SSF46785">
    <property type="entry name" value="Winged helix' DNA-binding domain"/>
    <property type="match status" value="1"/>
</dbReference>
<evidence type="ECO:0000256" key="3">
    <source>
        <dbReference type="ARBA" id="ARBA00023163"/>
    </source>
</evidence>
<proteinExistence type="predicted"/>
<dbReference type="PANTHER" id="PTHR30136:SF34">
    <property type="entry name" value="TRANSCRIPTIONAL REGULATOR"/>
    <property type="match status" value="1"/>
</dbReference>
<organism evidence="6 7">
    <name type="scientific">Usitatibacter rugosus</name>
    <dbReference type="NCBI Taxonomy" id="2732067"/>
    <lineage>
        <taxon>Bacteria</taxon>
        <taxon>Pseudomonadati</taxon>
        <taxon>Pseudomonadota</taxon>
        <taxon>Betaproteobacteria</taxon>
        <taxon>Nitrosomonadales</taxon>
        <taxon>Usitatibacteraceae</taxon>
        <taxon>Usitatibacter</taxon>
    </lineage>
</organism>